<organism evidence="2 3">
    <name type="scientific">Lachancea dasiensis</name>
    <dbReference type="NCBI Taxonomy" id="1072105"/>
    <lineage>
        <taxon>Eukaryota</taxon>
        <taxon>Fungi</taxon>
        <taxon>Dikarya</taxon>
        <taxon>Ascomycota</taxon>
        <taxon>Saccharomycotina</taxon>
        <taxon>Saccharomycetes</taxon>
        <taxon>Saccharomycetales</taxon>
        <taxon>Saccharomycetaceae</taxon>
        <taxon>Lachancea</taxon>
    </lineage>
</organism>
<dbReference type="GO" id="GO:0000329">
    <property type="term" value="C:fungal-type vacuole membrane"/>
    <property type="evidence" value="ECO:0007669"/>
    <property type="project" value="EnsemblFungi"/>
</dbReference>
<accession>A0A1G4JML3</accession>
<keyword evidence="1" id="KW-0472">Membrane</keyword>
<feature type="transmembrane region" description="Helical" evidence="1">
    <location>
        <begin position="98"/>
        <end position="117"/>
    </location>
</feature>
<dbReference type="GO" id="GO:1904262">
    <property type="term" value="P:negative regulation of TORC1 signaling"/>
    <property type="evidence" value="ECO:0007669"/>
    <property type="project" value="EnsemblFungi"/>
</dbReference>
<dbReference type="Proteomes" id="UP000190274">
    <property type="component" value="Chromosome F"/>
</dbReference>
<dbReference type="EMBL" id="LT598458">
    <property type="protein sequence ID" value="SCU91633.1"/>
    <property type="molecule type" value="Genomic_DNA"/>
</dbReference>
<feature type="transmembrane region" description="Helical" evidence="1">
    <location>
        <begin position="20"/>
        <end position="40"/>
    </location>
</feature>
<keyword evidence="3" id="KW-1185">Reference proteome</keyword>
<gene>
    <name evidence="2" type="ORF">LADA_0F11122G</name>
</gene>
<reference evidence="2 3" key="1">
    <citation type="submission" date="2016-03" db="EMBL/GenBank/DDBJ databases">
        <authorList>
            <person name="Devillers H."/>
        </authorList>
    </citation>
    <scope>NUCLEOTIDE SEQUENCE [LARGE SCALE GENOMIC DNA]</scope>
    <source>
        <strain evidence="2">CBS 10888</strain>
    </source>
</reference>
<sequence length="458" mass="52290">MSRISYVAPYFMPLLCSSKLWIKLILLLNVLALFGLAFSGSKLLISEYKDDSMFKPNGQDYFRTSLLGFFSPLALHFLRDFVLMVSPRAVLINLLVDFPFNVWFSLLIVFCLAYPQIQTAQIMGKMDDTVWHIIPRQAAIFGTSWALSEFLTCVVQNLQRYEEVPSPESAKRQLEYQLLQEEQDNSRKNITLSRCIEVKRKSSLISENVYTHEYQTPPATNPEHDLSEAVYVSFNDSSMSLLRDPEAGHSSNDGSGERRPRMYDGTVTYFAEISSKRRFLRQLLLFNLLVFDSVLLEVGHAFIVSIYFIYVPGHEELFTRAVTYFGIRTFGYFTLSVILPLSILGFIISIFLFVWNGNTRALSSESTYDTNSNSDLHIHASQPQSLQYISSDQLFVMNSIYTQDMMPTGDTELPILHFFRTIVTKWQILAGHRSFPIVGFTIWSLIMAAVGTLAAVEQ</sequence>
<evidence type="ECO:0000313" key="3">
    <source>
        <dbReference type="Proteomes" id="UP000190274"/>
    </source>
</evidence>
<feature type="transmembrane region" description="Helical" evidence="1">
    <location>
        <begin position="284"/>
        <end position="310"/>
    </location>
</feature>
<feature type="transmembrane region" description="Helical" evidence="1">
    <location>
        <begin position="435"/>
        <end position="456"/>
    </location>
</feature>
<proteinExistence type="predicted"/>
<protein>
    <submittedName>
        <fullName evidence="2">LADA_0F11122g1_1</fullName>
    </submittedName>
</protein>
<keyword evidence="1" id="KW-1133">Transmembrane helix</keyword>
<keyword evidence="1" id="KW-0812">Transmembrane</keyword>
<dbReference type="OrthoDB" id="4033420at2759"/>
<dbReference type="AlphaFoldDB" id="A0A1G4JML3"/>
<name>A0A1G4JML3_9SACH</name>
<evidence type="ECO:0000313" key="2">
    <source>
        <dbReference type="EMBL" id="SCU91633.1"/>
    </source>
</evidence>
<evidence type="ECO:0000256" key="1">
    <source>
        <dbReference type="SAM" id="Phobius"/>
    </source>
</evidence>
<feature type="transmembrane region" description="Helical" evidence="1">
    <location>
        <begin position="330"/>
        <end position="355"/>
    </location>
</feature>
<feature type="transmembrane region" description="Helical" evidence="1">
    <location>
        <begin position="61"/>
        <end position="78"/>
    </location>
</feature>